<protein>
    <recommendedName>
        <fullName evidence="6">G-protein coupled receptors family 1 profile domain-containing protein</fullName>
    </recommendedName>
</protein>
<reference evidence="7" key="1">
    <citation type="submission" date="2021-02" db="EMBL/GenBank/DDBJ databases">
        <authorList>
            <person name="Nowell W R."/>
        </authorList>
    </citation>
    <scope>NUCLEOTIDE SEQUENCE</scope>
</reference>
<dbReference type="SUPFAM" id="SSF81321">
    <property type="entry name" value="Family A G protein-coupled receptor-like"/>
    <property type="match status" value="1"/>
</dbReference>
<dbReference type="EMBL" id="CAJNOR010000955">
    <property type="protein sequence ID" value="CAF1044934.1"/>
    <property type="molecule type" value="Genomic_DNA"/>
</dbReference>
<name>A0A814JXB5_ADIRI</name>
<dbReference type="PROSITE" id="PS51257">
    <property type="entry name" value="PROKAR_LIPOPROTEIN"/>
    <property type="match status" value="1"/>
</dbReference>
<evidence type="ECO:0000256" key="2">
    <source>
        <dbReference type="ARBA" id="ARBA00022692"/>
    </source>
</evidence>
<comment type="caution">
    <text evidence="7">The sequence shown here is derived from an EMBL/GenBank/DDBJ whole genome shotgun (WGS) entry which is preliminary data.</text>
</comment>
<dbReference type="InterPro" id="IPR000276">
    <property type="entry name" value="GPCR_Rhodpsn"/>
</dbReference>
<feature type="transmembrane region" description="Helical" evidence="5">
    <location>
        <begin position="43"/>
        <end position="62"/>
    </location>
</feature>
<gene>
    <name evidence="7" type="ORF">XAT740_LOCUS15466</name>
</gene>
<dbReference type="GO" id="GO:0004930">
    <property type="term" value="F:G protein-coupled receptor activity"/>
    <property type="evidence" value="ECO:0007669"/>
    <property type="project" value="InterPro"/>
</dbReference>
<accession>A0A814JXB5</accession>
<evidence type="ECO:0000313" key="7">
    <source>
        <dbReference type="EMBL" id="CAF1044934.1"/>
    </source>
</evidence>
<evidence type="ECO:0000256" key="4">
    <source>
        <dbReference type="ARBA" id="ARBA00023136"/>
    </source>
</evidence>
<feature type="transmembrane region" description="Helical" evidence="5">
    <location>
        <begin position="123"/>
        <end position="146"/>
    </location>
</feature>
<evidence type="ECO:0000313" key="8">
    <source>
        <dbReference type="Proteomes" id="UP000663828"/>
    </source>
</evidence>
<proteinExistence type="predicted"/>
<keyword evidence="4 5" id="KW-0472">Membrane</keyword>
<evidence type="ECO:0000256" key="5">
    <source>
        <dbReference type="SAM" id="Phobius"/>
    </source>
</evidence>
<evidence type="ECO:0000256" key="1">
    <source>
        <dbReference type="ARBA" id="ARBA00004370"/>
    </source>
</evidence>
<feature type="transmembrane region" description="Helical" evidence="5">
    <location>
        <begin position="254"/>
        <end position="277"/>
    </location>
</feature>
<keyword evidence="3 5" id="KW-1133">Transmembrane helix</keyword>
<comment type="subcellular location">
    <subcellularLocation>
        <location evidence="1">Membrane</location>
    </subcellularLocation>
</comment>
<keyword evidence="2 5" id="KW-0812">Transmembrane</keyword>
<dbReference type="Gene3D" id="1.20.1070.10">
    <property type="entry name" value="Rhodopsin 7-helix transmembrane proteins"/>
    <property type="match status" value="1"/>
</dbReference>
<organism evidence="7 8">
    <name type="scientific">Adineta ricciae</name>
    <name type="common">Rotifer</name>
    <dbReference type="NCBI Taxonomy" id="249248"/>
    <lineage>
        <taxon>Eukaryota</taxon>
        <taxon>Metazoa</taxon>
        <taxon>Spiralia</taxon>
        <taxon>Gnathifera</taxon>
        <taxon>Rotifera</taxon>
        <taxon>Eurotatoria</taxon>
        <taxon>Bdelloidea</taxon>
        <taxon>Adinetida</taxon>
        <taxon>Adinetidae</taxon>
        <taxon>Adineta</taxon>
    </lineage>
</organism>
<evidence type="ECO:0000259" key="6">
    <source>
        <dbReference type="PROSITE" id="PS50262"/>
    </source>
</evidence>
<feature type="transmembrane region" description="Helical" evidence="5">
    <location>
        <begin position="221"/>
        <end position="242"/>
    </location>
</feature>
<dbReference type="Proteomes" id="UP000663828">
    <property type="component" value="Unassembled WGS sequence"/>
</dbReference>
<dbReference type="PROSITE" id="PS50262">
    <property type="entry name" value="G_PROTEIN_RECEP_F1_2"/>
    <property type="match status" value="1"/>
</dbReference>
<feature type="transmembrane region" description="Helical" evidence="5">
    <location>
        <begin position="12"/>
        <end position="31"/>
    </location>
</feature>
<dbReference type="GO" id="GO:0016020">
    <property type="term" value="C:membrane"/>
    <property type="evidence" value="ECO:0007669"/>
    <property type="project" value="UniProtKB-SubCell"/>
</dbReference>
<feature type="domain" description="G-protein coupled receptors family 1 profile" evidence="6">
    <location>
        <begin position="22"/>
        <end position="273"/>
    </location>
</feature>
<dbReference type="Pfam" id="PF00001">
    <property type="entry name" value="7tm_1"/>
    <property type="match status" value="1"/>
</dbReference>
<keyword evidence="8" id="KW-1185">Reference proteome</keyword>
<dbReference type="InterPro" id="IPR017452">
    <property type="entry name" value="GPCR_Rhodpsn_7TM"/>
</dbReference>
<feature type="transmembrane region" description="Helical" evidence="5">
    <location>
        <begin position="177"/>
        <end position="200"/>
    </location>
</feature>
<dbReference type="AlphaFoldDB" id="A0A814JXB5"/>
<sequence length="316" mass="37849">MIIPNKIIFSSYLVALILSISCSLFVLFHLIRDPNLHRALHNHVIGLILLLGFISEITNYPWMLHYYQQERQWKRSLRFCEIWSFFDWGFYIVHTMLFAWATIERHILIFHDKWIFTRLKRLLIHYLPPLIILIYGLTFYFVIVFLPPCHNVVQNTIMLCVISCLNKSKFYGIWEAILHQTLPVSIILVSSSTLLLRVLYQKRRIHHRVRWRKHRKMTIQLISIAILYILFYVPATIAYAFTKFESTYETGIYIGPYATYFSYFMIPLFPFVCILSLPELQTNRWQIFFFRRLIRRVYPNTTLCITAVVHKDSIIA</sequence>
<evidence type="ECO:0000256" key="3">
    <source>
        <dbReference type="ARBA" id="ARBA00022989"/>
    </source>
</evidence>